<accession>A0A9P0J7S0</accession>
<feature type="region of interest" description="Disordered" evidence="2">
    <location>
        <begin position="1219"/>
        <end position="1251"/>
    </location>
</feature>
<dbReference type="InterPro" id="IPR040373">
    <property type="entry name" value="CASZ1"/>
</dbReference>
<protein>
    <recommendedName>
        <fullName evidence="3">C2H2-type domain-containing protein</fullName>
    </recommendedName>
</protein>
<dbReference type="PROSITE" id="PS50157">
    <property type="entry name" value="ZINC_FINGER_C2H2_2"/>
    <property type="match status" value="2"/>
</dbReference>
<feature type="region of interest" description="Disordered" evidence="2">
    <location>
        <begin position="692"/>
        <end position="733"/>
    </location>
</feature>
<dbReference type="EMBL" id="OU895879">
    <property type="protein sequence ID" value="CAH1730142.1"/>
    <property type="molecule type" value="Genomic_DNA"/>
</dbReference>
<dbReference type="GO" id="GO:0005634">
    <property type="term" value="C:nucleus"/>
    <property type="evidence" value="ECO:0007669"/>
    <property type="project" value="TreeGrafter"/>
</dbReference>
<evidence type="ECO:0000313" key="4">
    <source>
        <dbReference type="EMBL" id="CAH1730142.1"/>
    </source>
</evidence>
<feature type="compositionally biased region" description="Polar residues" evidence="2">
    <location>
        <begin position="198"/>
        <end position="213"/>
    </location>
</feature>
<reference evidence="4" key="1">
    <citation type="submission" date="2022-01" db="EMBL/GenBank/DDBJ databases">
        <authorList>
            <person name="King R."/>
        </authorList>
    </citation>
    <scope>NUCLEOTIDE SEQUENCE</scope>
</reference>
<dbReference type="PANTHER" id="PTHR12451:SF0">
    <property type="entry name" value="ZINC FINGER PROTEIN CASTOR HOMOLOG 1"/>
    <property type="match status" value="1"/>
</dbReference>
<feature type="compositionally biased region" description="Polar residues" evidence="2">
    <location>
        <begin position="701"/>
        <end position="720"/>
    </location>
</feature>
<proteinExistence type="predicted"/>
<sequence>MEITQVANTTSFDHQQQQVAKNKRKKFNPKFMLTNSSSDDEGDGSMEKDDDDDLYQNEIKNSIESNQSSDENNVGKIAKNHEIINELANASNKTSQNNNNNDSPPPSSALNSNLFNNPFLSPSKFSLLQKFGNLQQQQQLLQQAAISAIAPQLSQAMNLSETEAKFREFAFKTMQELLNIYGLSLSTNDIVDVLKQQHAGQASPSASTQSTLEPPTPPRTPIQTQQRNINNNNNDDAKENYEHQSSSRNTPVKSSAKTLKCENESDLEDYNKRSHYNDDSNNFSDEDQRIGGRQSAVSLSMHMNGVVEDSDREEESDYSSFDSSKLSLKNVESLLDKSSPVNFYNPMMQLSNMNNEQSEKQLIAEYSKYLTKYQSYVDCHNEQCQNENQREHYHCYDIQCLNKMLNKKEEIIRHLKWHKKRSESLSHGFLRFTSSDDCTTQFGYCQHNRKQTHYHCIQSRCDKTYISTSDVQMHSNYHRKDSQIYQEGFHRYRATEKCMVQHCIFYGQCTTHFHCRRCKYTFKNKADMEKHKTYHMKDEQLYKDGFKKFLKTEPCRVDGCRFTMICNHIHCVRPNCTYVLHSSGQLLSHKRKHERMDAEMAYRRFKMGHTAKDLTESELAALQSFHGLDLAPKAPPPPALNQFPVADQATTEKFNKLLNNATMENLNVLLSHTAVNQQANVTPELLRQIQEKQQMKKNHRQQPNGHESPTNLDQCDQNGMQAGMENGMSDGIEDGIPKSVIQNVSQNEEIKTPTIEEVEQIINQYFTDQCTRQQQLSNEPLDLNVKTSSNKSLLECFMSNNESHLHCLITGCEAVVPRNLKDISEHLRMHELNRGADSIMQNSNLLQITSIEGFFNRKRGRPPKNRVVEVYNNTHHPPQAIFTSFKLERNDHNSKGHSSTSSNQSQTTNQNAQNVNQKIKQEKRESSSEGDYVSKIEIIQSNEKCLDASCVFQKLLHYHCNFSKYCHFSTNHLSQMDHHLNDFHAKMEILENYEYFDRNYDCRLVGCCYNKISCHYHCILCKFSFSMPMEMTEHICEENIEESYESFDISESDLIKARPQPIQPLTAQRFLERNISPRPERIDERSMIQKINESFFNHEQKVALNSDVDLIKTTKVSKAAETTSSNDDKISVVRAAGTWIPQNTNSDYESPSKSSSMSSPTDNKHNQSYNDDDSTCDRPFCKLKRKKHEHCDLCNQGFTDAMKLKIHYLKHQQTKLGGMFEDSESDKNDQQSSSSSHIKKEEPEPHDLSKNALPNQSVLQNLMFPLPHSNAASAAGVMDNLSLQNLQLANLAQLYQQNSLYYQSLYPFIGNQSIPGLGMEQQMPLMQFPFPALAGAGGFDFGLSLPNMKSSLLAQKRKLEQFDEMQNLQKKSKISERPKEYQKKSYKDDSVPTGYLKFRFNQDCNFPNCGYRNHQSHFHCCRKDCFYSFCDKTRFVQHTARHERLDKLMGDDFKQFRANMHCGYSNCAYNKNLGPHNKSSHFHCLKCNYICSDTNKVVAHRRQHSKQEYINKAGFRKYSNNEHCNIPDPCSPDGECMYTLKQTHYHCLECSMAVLSRNQLSFHNHRIRPGMSLDDYAPNDMSNDNNILILNDNGSDENSS</sequence>
<feature type="region of interest" description="Disordered" evidence="2">
    <location>
        <begin position="197"/>
        <end position="289"/>
    </location>
</feature>
<feature type="compositionally biased region" description="Polar residues" evidence="2">
    <location>
        <begin position="243"/>
        <end position="257"/>
    </location>
</feature>
<feature type="compositionally biased region" description="Low complexity" evidence="2">
    <location>
        <begin position="1146"/>
        <end position="1159"/>
    </location>
</feature>
<feature type="region of interest" description="Disordered" evidence="2">
    <location>
        <begin position="1"/>
        <end position="52"/>
    </location>
</feature>
<feature type="region of interest" description="Disordered" evidence="2">
    <location>
        <begin position="91"/>
        <end position="115"/>
    </location>
</feature>
<keyword evidence="1" id="KW-0862">Zinc</keyword>
<dbReference type="GO" id="GO:0000981">
    <property type="term" value="F:DNA-binding transcription factor activity, RNA polymerase II-specific"/>
    <property type="evidence" value="ECO:0007669"/>
    <property type="project" value="TreeGrafter"/>
</dbReference>
<feature type="compositionally biased region" description="Basic and acidic residues" evidence="2">
    <location>
        <begin position="1238"/>
        <end position="1249"/>
    </location>
</feature>
<reference evidence="4" key="2">
    <citation type="submission" date="2022-10" db="EMBL/GenBank/DDBJ databases">
        <authorList>
            <consortium name="ENA_rothamsted_submissions"/>
            <consortium name="culmorum"/>
            <person name="King R."/>
        </authorList>
    </citation>
    <scope>NUCLEOTIDE SEQUENCE</scope>
</reference>
<feature type="compositionally biased region" description="Low complexity" evidence="2">
    <location>
        <begin position="898"/>
        <end position="917"/>
    </location>
</feature>
<name>A0A9P0J7S0_9DIPT</name>
<dbReference type="GO" id="GO:0045944">
    <property type="term" value="P:positive regulation of transcription by RNA polymerase II"/>
    <property type="evidence" value="ECO:0007669"/>
    <property type="project" value="TreeGrafter"/>
</dbReference>
<evidence type="ECO:0000259" key="3">
    <source>
        <dbReference type="PROSITE" id="PS50157"/>
    </source>
</evidence>
<feature type="domain" description="C2H2-type" evidence="3">
    <location>
        <begin position="513"/>
        <end position="540"/>
    </location>
</feature>
<dbReference type="InterPro" id="IPR013087">
    <property type="entry name" value="Znf_C2H2_type"/>
</dbReference>
<feature type="region of interest" description="Disordered" evidence="2">
    <location>
        <begin position="890"/>
        <end position="928"/>
    </location>
</feature>
<feature type="compositionally biased region" description="Acidic residues" evidence="2">
    <location>
        <begin position="38"/>
        <end position="52"/>
    </location>
</feature>
<keyword evidence="1" id="KW-0863">Zinc-finger</keyword>
<evidence type="ECO:0000256" key="1">
    <source>
        <dbReference type="PROSITE-ProRule" id="PRU00042"/>
    </source>
</evidence>
<dbReference type="PANTHER" id="PTHR12451">
    <property type="entry name" value="TRANSCRIPTION FACTOR CASTOR PROTEIN MING -RELATED"/>
    <property type="match status" value="1"/>
</dbReference>
<gene>
    <name evidence="4" type="ORF">CHIRRI_LOCUS12188</name>
</gene>
<feature type="compositionally biased region" description="Basic and acidic residues" evidence="2">
    <location>
        <begin position="259"/>
        <end position="278"/>
    </location>
</feature>
<dbReference type="GO" id="GO:0000977">
    <property type="term" value="F:RNA polymerase II transcription regulatory region sequence-specific DNA binding"/>
    <property type="evidence" value="ECO:0007669"/>
    <property type="project" value="TreeGrafter"/>
</dbReference>
<dbReference type="OrthoDB" id="10020456at2759"/>
<feature type="compositionally biased region" description="Polar residues" evidence="2">
    <location>
        <begin position="1"/>
        <end position="20"/>
    </location>
</feature>
<dbReference type="GO" id="GO:0045664">
    <property type="term" value="P:regulation of neuron differentiation"/>
    <property type="evidence" value="ECO:0007669"/>
    <property type="project" value="TreeGrafter"/>
</dbReference>
<keyword evidence="5" id="KW-1185">Reference proteome</keyword>
<keyword evidence="1" id="KW-0479">Metal-binding</keyword>
<feature type="region of interest" description="Disordered" evidence="2">
    <location>
        <begin position="1141"/>
        <end position="1176"/>
    </location>
</feature>
<feature type="domain" description="C2H2-type" evidence="3">
    <location>
        <begin position="454"/>
        <end position="483"/>
    </location>
</feature>
<feature type="compositionally biased region" description="Low complexity" evidence="2">
    <location>
        <begin position="221"/>
        <end position="234"/>
    </location>
</feature>
<dbReference type="PROSITE" id="PS00028">
    <property type="entry name" value="ZINC_FINGER_C2H2_1"/>
    <property type="match status" value="6"/>
</dbReference>
<evidence type="ECO:0000313" key="5">
    <source>
        <dbReference type="Proteomes" id="UP001153620"/>
    </source>
</evidence>
<dbReference type="Proteomes" id="UP001153620">
    <property type="component" value="Chromosome 3"/>
</dbReference>
<dbReference type="SMART" id="SM00355">
    <property type="entry name" value="ZnF_C2H2"/>
    <property type="match status" value="10"/>
</dbReference>
<evidence type="ECO:0000256" key="2">
    <source>
        <dbReference type="SAM" id="MobiDB-lite"/>
    </source>
</evidence>
<organism evidence="4 5">
    <name type="scientific">Chironomus riparius</name>
    <dbReference type="NCBI Taxonomy" id="315576"/>
    <lineage>
        <taxon>Eukaryota</taxon>
        <taxon>Metazoa</taxon>
        <taxon>Ecdysozoa</taxon>
        <taxon>Arthropoda</taxon>
        <taxon>Hexapoda</taxon>
        <taxon>Insecta</taxon>
        <taxon>Pterygota</taxon>
        <taxon>Neoptera</taxon>
        <taxon>Endopterygota</taxon>
        <taxon>Diptera</taxon>
        <taxon>Nematocera</taxon>
        <taxon>Chironomoidea</taxon>
        <taxon>Chironomidae</taxon>
        <taxon>Chironominae</taxon>
        <taxon>Chironomus</taxon>
    </lineage>
</organism>
<dbReference type="GO" id="GO:0008270">
    <property type="term" value="F:zinc ion binding"/>
    <property type="evidence" value="ECO:0007669"/>
    <property type="project" value="UniProtKB-KW"/>
</dbReference>